<dbReference type="InterPro" id="IPR029052">
    <property type="entry name" value="Metallo-depent_PP-like"/>
</dbReference>
<evidence type="ECO:0000259" key="6">
    <source>
        <dbReference type="Pfam" id="PF00149"/>
    </source>
</evidence>
<evidence type="ECO:0000256" key="3">
    <source>
        <dbReference type="ARBA" id="ARBA00022723"/>
    </source>
</evidence>
<evidence type="ECO:0000256" key="4">
    <source>
        <dbReference type="ARBA" id="ARBA00023136"/>
    </source>
</evidence>
<dbReference type="PANTHER" id="PTHR34990:SF2">
    <property type="entry name" value="BLL8164 PROTEIN"/>
    <property type="match status" value="1"/>
</dbReference>
<accession>A0A4Z0BEK7</accession>
<name>A0A4Z0BEK7_9BURK</name>
<keyword evidence="3" id="KW-0479">Metal-binding</keyword>
<dbReference type="GO" id="GO:0016020">
    <property type="term" value="C:membrane"/>
    <property type="evidence" value="ECO:0007669"/>
    <property type="project" value="GOC"/>
</dbReference>
<gene>
    <name evidence="7" type="ORF">EZ216_18675</name>
</gene>
<keyword evidence="4" id="KW-0472">Membrane</keyword>
<dbReference type="SUPFAM" id="SSF56300">
    <property type="entry name" value="Metallo-dependent phosphatases"/>
    <property type="match status" value="1"/>
</dbReference>
<evidence type="ECO:0000313" key="8">
    <source>
        <dbReference type="Proteomes" id="UP000297839"/>
    </source>
</evidence>
<dbReference type="InterPro" id="IPR043461">
    <property type="entry name" value="LpxH-like"/>
</dbReference>
<proteinExistence type="predicted"/>
<dbReference type="PANTHER" id="PTHR34990">
    <property type="entry name" value="UDP-2,3-DIACYLGLUCOSAMINE HYDROLASE-RELATED"/>
    <property type="match status" value="1"/>
</dbReference>
<keyword evidence="5" id="KW-0464">Manganese</keyword>
<sequence>MNVGGIVVEEACVVSDLHLGGQAPFQIFQQGAALAALIDDLRSRAAPGARRAFVINGDFVDFLAESPSLHFDPIGAGTKLRRIAADPAFAMVFQALQRFVRQPGCLLGIVLGNHDIELALPWVRQELQDLLCGADEAASGRIAWALDGQGLLLRIHGPDGPRVLCTHGNEVDGWNVVEHEALRKIGRAGQRDQALDLDYKPNPGSRMVVDVMNAVKRRFPFVDLLKPETEAVIPILGTLDPSLLKKLSDIAEFKVRKAANDARIAAGLLGDDGREALAPQEGAASLLVQPAALKAATAGEKQAAGRQLLDAAEERLQAGHAAIDLVEAAERGVSLGLWSTAVRYATSGGDKVEALRGRLRDLAKDRSFELQDEDETYRGLCERVSPSIDYLVTGHTHLARAITRDFPRSYYFNTGTWARVFRMDPAVLEAPDAFRGVYTALGAGNIAALDRAPGLVPVRPHYAAFWCDAAGGTHGELRQVKDTAPFAFEAVPGTSFSRS</sequence>
<dbReference type="Pfam" id="PF00149">
    <property type="entry name" value="Metallophos"/>
    <property type="match status" value="1"/>
</dbReference>
<feature type="domain" description="Calcineurin-like phosphoesterase" evidence="6">
    <location>
        <begin position="13"/>
        <end position="180"/>
    </location>
</feature>
<evidence type="ECO:0000256" key="1">
    <source>
        <dbReference type="ARBA" id="ARBA00022475"/>
    </source>
</evidence>
<dbReference type="EMBL" id="SMLK01000007">
    <property type="protein sequence ID" value="TFY97742.1"/>
    <property type="molecule type" value="Genomic_DNA"/>
</dbReference>
<reference evidence="7 8" key="1">
    <citation type="submission" date="2019-03" db="EMBL/GenBank/DDBJ databases">
        <title>Ramlibacter sp. 18x22-1, whole genome shotgun sequence.</title>
        <authorList>
            <person name="Zhang X."/>
            <person name="Feng G."/>
            <person name="Zhu H."/>
        </authorList>
    </citation>
    <scope>NUCLEOTIDE SEQUENCE [LARGE SCALE GENOMIC DNA]</scope>
    <source>
        <strain evidence="7 8">18x22-1</strain>
    </source>
</reference>
<dbReference type="Proteomes" id="UP000297839">
    <property type="component" value="Unassembled WGS sequence"/>
</dbReference>
<keyword evidence="2" id="KW-0997">Cell inner membrane</keyword>
<dbReference type="RefSeq" id="WP_135251295.1">
    <property type="nucleotide sequence ID" value="NZ_SMLK01000007.1"/>
</dbReference>
<dbReference type="InterPro" id="IPR004843">
    <property type="entry name" value="Calcineurin-like_PHP"/>
</dbReference>
<dbReference type="GO" id="GO:0008758">
    <property type="term" value="F:UDP-2,3-diacylglucosamine hydrolase activity"/>
    <property type="evidence" value="ECO:0007669"/>
    <property type="project" value="TreeGrafter"/>
</dbReference>
<dbReference type="GO" id="GO:0046872">
    <property type="term" value="F:metal ion binding"/>
    <property type="evidence" value="ECO:0007669"/>
    <property type="project" value="UniProtKB-KW"/>
</dbReference>
<evidence type="ECO:0000256" key="2">
    <source>
        <dbReference type="ARBA" id="ARBA00022519"/>
    </source>
</evidence>
<evidence type="ECO:0000313" key="7">
    <source>
        <dbReference type="EMBL" id="TFY97742.1"/>
    </source>
</evidence>
<evidence type="ECO:0000256" key="5">
    <source>
        <dbReference type="ARBA" id="ARBA00023211"/>
    </source>
</evidence>
<keyword evidence="8" id="KW-1185">Reference proteome</keyword>
<dbReference type="GO" id="GO:0009245">
    <property type="term" value="P:lipid A biosynthetic process"/>
    <property type="evidence" value="ECO:0007669"/>
    <property type="project" value="TreeGrafter"/>
</dbReference>
<keyword evidence="1" id="KW-1003">Cell membrane</keyword>
<dbReference type="OrthoDB" id="8241491at2"/>
<comment type="caution">
    <text evidence="7">The sequence shown here is derived from an EMBL/GenBank/DDBJ whole genome shotgun (WGS) entry which is preliminary data.</text>
</comment>
<protein>
    <submittedName>
        <fullName evidence="7">Phosphoesterase</fullName>
    </submittedName>
</protein>
<dbReference type="AlphaFoldDB" id="A0A4Z0BEK7"/>
<organism evidence="7 8">
    <name type="scientific">Ramlibacter humi</name>
    <dbReference type="NCBI Taxonomy" id="2530451"/>
    <lineage>
        <taxon>Bacteria</taxon>
        <taxon>Pseudomonadati</taxon>
        <taxon>Pseudomonadota</taxon>
        <taxon>Betaproteobacteria</taxon>
        <taxon>Burkholderiales</taxon>
        <taxon>Comamonadaceae</taxon>
        <taxon>Ramlibacter</taxon>
    </lineage>
</organism>